<keyword evidence="2" id="KW-1185">Reference proteome</keyword>
<dbReference type="Proteomes" id="UP000460272">
    <property type="component" value="Unassembled WGS sequence"/>
</dbReference>
<sequence>MTDVREPTVRTWSATADAEGAGNYIRYFTGTLLPELRKLPGFEGAYLLRRDLDGNGTVELTAHTFWASPAAIRAFAGDDITVAIVEPEARAMLLEFDRAATHRSVAADARG</sequence>
<name>A0A6P2C5P6_9ACTN</name>
<accession>A0A6P2C5P6</accession>
<dbReference type="InterPro" id="IPR011008">
    <property type="entry name" value="Dimeric_a/b-barrel"/>
</dbReference>
<evidence type="ECO:0000313" key="2">
    <source>
        <dbReference type="Proteomes" id="UP000460272"/>
    </source>
</evidence>
<dbReference type="EMBL" id="RPFW01000002">
    <property type="protein sequence ID" value="TVZ05441.1"/>
    <property type="molecule type" value="Genomic_DNA"/>
</dbReference>
<organism evidence="1 2">
    <name type="scientific">Trebonia kvetii</name>
    <dbReference type="NCBI Taxonomy" id="2480626"/>
    <lineage>
        <taxon>Bacteria</taxon>
        <taxon>Bacillati</taxon>
        <taxon>Actinomycetota</taxon>
        <taxon>Actinomycetes</taxon>
        <taxon>Streptosporangiales</taxon>
        <taxon>Treboniaceae</taxon>
        <taxon>Trebonia</taxon>
    </lineage>
</organism>
<gene>
    <name evidence="1" type="ORF">EAS64_12900</name>
</gene>
<dbReference type="OrthoDB" id="7210869at2"/>
<protein>
    <recommendedName>
        <fullName evidence="3">Antibiotic biosynthesis monooxygenase</fullName>
    </recommendedName>
</protein>
<reference evidence="1 2" key="1">
    <citation type="submission" date="2018-11" db="EMBL/GenBank/DDBJ databases">
        <title>Trebonia kvetii gen.nov., sp.nov., a novel acidophilic actinobacterium, and proposal of the new actinobacterial family Treboniaceae fam. nov.</title>
        <authorList>
            <person name="Rapoport D."/>
            <person name="Sagova-Mareckova M."/>
            <person name="Sedlacek I."/>
            <person name="Provaznik J."/>
            <person name="Kralova S."/>
            <person name="Pavlinic D."/>
            <person name="Benes V."/>
            <person name="Kopecky J."/>
        </authorList>
    </citation>
    <scope>NUCLEOTIDE SEQUENCE [LARGE SCALE GENOMIC DNA]</scope>
    <source>
        <strain evidence="1 2">15Tr583</strain>
    </source>
</reference>
<dbReference type="RefSeq" id="WP_145853143.1">
    <property type="nucleotide sequence ID" value="NZ_RPFW01000002.1"/>
</dbReference>
<proteinExistence type="predicted"/>
<comment type="caution">
    <text evidence="1">The sequence shown here is derived from an EMBL/GenBank/DDBJ whole genome shotgun (WGS) entry which is preliminary data.</text>
</comment>
<evidence type="ECO:0000313" key="1">
    <source>
        <dbReference type="EMBL" id="TVZ05441.1"/>
    </source>
</evidence>
<evidence type="ECO:0008006" key="3">
    <source>
        <dbReference type="Google" id="ProtNLM"/>
    </source>
</evidence>
<dbReference type="SUPFAM" id="SSF54909">
    <property type="entry name" value="Dimeric alpha+beta barrel"/>
    <property type="match status" value="1"/>
</dbReference>
<dbReference type="AlphaFoldDB" id="A0A6P2C5P6"/>